<dbReference type="SUPFAM" id="SSF109854">
    <property type="entry name" value="DinB/YfiT-like putative metalloenzymes"/>
    <property type="match status" value="1"/>
</dbReference>
<organism evidence="1 2">
    <name type="scientific">Sphingobacterium suaedae</name>
    <dbReference type="NCBI Taxonomy" id="1686402"/>
    <lineage>
        <taxon>Bacteria</taxon>
        <taxon>Pseudomonadati</taxon>
        <taxon>Bacteroidota</taxon>
        <taxon>Sphingobacteriia</taxon>
        <taxon>Sphingobacteriales</taxon>
        <taxon>Sphingobacteriaceae</taxon>
        <taxon>Sphingobacterium</taxon>
    </lineage>
</organism>
<evidence type="ECO:0000313" key="1">
    <source>
        <dbReference type="EMBL" id="MFD2546796.1"/>
    </source>
</evidence>
<dbReference type="InterPro" id="IPR034660">
    <property type="entry name" value="DinB/YfiT-like"/>
</dbReference>
<dbReference type="Proteomes" id="UP001597545">
    <property type="component" value="Unassembled WGS sequence"/>
</dbReference>
<name>A0ABW5KDA8_9SPHI</name>
<dbReference type="RefSeq" id="WP_380900938.1">
    <property type="nucleotide sequence ID" value="NZ_JBHUEG010000007.1"/>
</dbReference>
<dbReference type="Gene3D" id="1.20.120.450">
    <property type="entry name" value="dinb family like domain"/>
    <property type="match status" value="1"/>
</dbReference>
<sequence>MHILTLLQDELRQEFETTKKFIELFPNEGHAYMPHPKSMKMDHLATHIVEIFSWANVMLKTSFLDLSTAGDGNLLTTRDQLLKRLVENYEASESALHDAEEAELSQNWALKHGEHVLAQWSKYGAIRHALSQISHHRAQLGVY</sequence>
<keyword evidence="2" id="KW-1185">Reference proteome</keyword>
<gene>
    <name evidence="1" type="ORF">ACFSR5_03945</name>
</gene>
<protein>
    <submittedName>
        <fullName evidence="1">DinB family protein</fullName>
    </submittedName>
</protein>
<evidence type="ECO:0000313" key="2">
    <source>
        <dbReference type="Proteomes" id="UP001597545"/>
    </source>
</evidence>
<dbReference type="EMBL" id="JBHULR010000003">
    <property type="protein sequence ID" value="MFD2546796.1"/>
    <property type="molecule type" value="Genomic_DNA"/>
</dbReference>
<accession>A0ABW5KDA8</accession>
<proteinExistence type="predicted"/>
<comment type="caution">
    <text evidence="1">The sequence shown here is derived from an EMBL/GenBank/DDBJ whole genome shotgun (WGS) entry which is preliminary data.</text>
</comment>
<reference evidence="2" key="1">
    <citation type="journal article" date="2019" name="Int. J. Syst. Evol. Microbiol.">
        <title>The Global Catalogue of Microorganisms (GCM) 10K type strain sequencing project: providing services to taxonomists for standard genome sequencing and annotation.</title>
        <authorList>
            <consortium name="The Broad Institute Genomics Platform"/>
            <consortium name="The Broad Institute Genome Sequencing Center for Infectious Disease"/>
            <person name="Wu L."/>
            <person name="Ma J."/>
        </authorList>
    </citation>
    <scope>NUCLEOTIDE SEQUENCE [LARGE SCALE GENOMIC DNA]</scope>
    <source>
        <strain evidence="2">KCTC 42662</strain>
    </source>
</reference>